<dbReference type="AlphaFoldDB" id="A0A0D0DMK9"/>
<dbReference type="EMBL" id="KN825593">
    <property type="protein sequence ID" value="KIK83434.1"/>
    <property type="molecule type" value="Genomic_DNA"/>
</dbReference>
<sequence>MLLLCIGETICRCIPFRGRSFIVEQRVKPQLSKNVYRDVGTLPESYQVPLASARSPLQISLLGSCHPIREGILPVQATLVLRKLRLLGESREREELGTMK</sequence>
<gene>
    <name evidence="1" type="ORF">PAXRUDRAFT_703723</name>
</gene>
<keyword evidence="2" id="KW-1185">Reference proteome</keyword>
<protein>
    <submittedName>
        <fullName evidence="1">Uncharacterized protein</fullName>
    </submittedName>
</protein>
<evidence type="ECO:0000313" key="2">
    <source>
        <dbReference type="Proteomes" id="UP000054538"/>
    </source>
</evidence>
<dbReference type="HOGENOM" id="CLU_2306976_0_0_1"/>
<name>A0A0D0DMK9_9AGAM</name>
<accession>A0A0D0DMK9</accession>
<dbReference type="Proteomes" id="UP000054538">
    <property type="component" value="Unassembled WGS sequence"/>
</dbReference>
<evidence type="ECO:0000313" key="1">
    <source>
        <dbReference type="EMBL" id="KIK83434.1"/>
    </source>
</evidence>
<dbReference type="InParanoid" id="A0A0D0DMK9"/>
<reference evidence="1 2" key="1">
    <citation type="submission" date="2014-04" db="EMBL/GenBank/DDBJ databases">
        <authorList>
            <consortium name="DOE Joint Genome Institute"/>
            <person name="Kuo A."/>
            <person name="Kohler A."/>
            <person name="Jargeat P."/>
            <person name="Nagy L.G."/>
            <person name="Floudas D."/>
            <person name="Copeland A."/>
            <person name="Barry K.W."/>
            <person name="Cichocki N."/>
            <person name="Veneault-Fourrey C."/>
            <person name="LaButti K."/>
            <person name="Lindquist E.A."/>
            <person name="Lipzen A."/>
            <person name="Lundell T."/>
            <person name="Morin E."/>
            <person name="Murat C."/>
            <person name="Sun H."/>
            <person name="Tunlid A."/>
            <person name="Henrissat B."/>
            <person name="Grigoriev I.V."/>
            <person name="Hibbett D.S."/>
            <person name="Martin F."/>
            <person name="Nordberg H.P."/>
            <person name="Cantor M.N."/>
            <person name="Hua S.X."/>
        </authorList>
    </citation>
    <scope>NUCLEOTIDE SEQUENCE [LARGE SCALE GENOMIC DNA]</scope>
    <source>
        <strain evidence="1 2">Ve08.2h10</strain>
    </source>
</reference>
<organism evidence="1 2">
    <name type="scientific">Paxillus rubicundulus Ve08.2h10</name>
    <dbReference type="NCBI Taxonomy" id="930991"/>
    <lineage>
        <taxon>Eukaryota</taxon>
        <taxon>Fungi</taxon>
        <taxon>Dikarya</taxon>
        <taxon>Basidiomycota</taxon>
        <taxon>Agaricomycotina</taxon>
        <taxon>Agaricomycetes</taxon>
        <taxon>Agaricomycetidae</taxon>
        <taxon>Boletales</taxon>
        <taxon>Paxilineae</taxon>
        <taxon>Paxillaceae</taxon>
        <taxon>Paxillus</taxon>
    </lineage>
</organism>
<proteinExistence type="predicted"/>
<reference evidence="2" key="2">
    <citation type="submission" date="2015-01" db="EMBL/GenBank/DDBJ databases">
        <title>Evolutionary Origins and Diversification of the Mycorrhizal Mutualists.</title>
        <authorList>
            <consortium name="DOE Joint Genome Institute"/>
            <consortium name="Mycorrhizal Genomics Consortium"/>
            <person name="Kohler A."/>
            <person name="Kuo A."/>
            <person name="Nagy L.G."/>
            <person name="Floudas D."/>
            <person name="Copeland A."/>
            <person name="Barry K.W."/>
            <person name="Cichocki N."/>
            <person name="Veneault-Fourrey C."/>
            <person name="LaButti K."/>
            <person name="Lindquist E.A."/>
            <person name="Lipzen A."/>
            <person name="Lundell T."/>
            <person name="Morin E."/>
            <person name="Murat C."/>
            <person name="Riley R."/>
            <person name="Ohm R."/>
            <person name="Sun H."/>
            <person name="Tunlid A."/>
            <person name="Henrissat B."/>
            <person name="Grigoriev I.V."/>
            <person name="Hibbett D.S."/>
            <person name="Martin F."/>
        </authorList>
    </citation>
    <scope>NUCLEOTIDE SEQUENCE [LARGE SCALE GENOMIC DNA]</scope>
    <source>
        <strain evidence="2">Ve08.2h10</strain>
    </source>
</reference>